<evidence type="ECO:0000313" key="1">
    <source>
        <dbReference type="EMBL" id="KAK4827995.1"/>
    </source>
</evidence>
<accession>A0AAN7PAM0</accession>
<name>A0AAN7PAM0_MYCAM</name>
<evidence type="ECO:0000313" key="2">
    <source>
        <dbReference type="Proteomes" id="UP001333110"/>
    </source>
</evidence>
<proteinExistence type="predicted"/>
<dbReference type="AlphaFoldDB" id="A0AAN7PAM0"/>
<comment type="caution">
    <text evidence="1">The sequence shown here is derived from an EMBL/GenBank/DDBJ whole genome shotgun (WGS) entry which is preliminary data.</text>
</comment>
<keyword evidence="2" id="KW-1185">Reference proteome</keyword>
<protein>
    <submittedName>
        <fullName evidence="1">Uncharacterized protein</fullName>
    </submittedName>
</protein>
<gene>
    <name evidence="1" type="ORF">QYF61_022697</name>
</gene>
<reference evidence="1 2" key="1">
    <citation type="journal article" date="2023" name="J. Hered.">
        <title>Chromosome-level genome of the wood stork (Mycteria americana) provides insight into avian chromosome evolution.</title>
        <authorList>
            <person name="Flamio R. Jr."/>
            <person name="Ramstad K.M."/>
        </authorList>
    </citation>
    <scope>NUCLEOTIDE SEQUENCE [LARGE SCALE GENOMIC DNA]</scope>
    <source>
        <strain evidence="1">JAX WOST 10</strain>
    </source>
</reference>
<dbReference type="EMBL" id="JAUNZN010000002">
    <property type="protein sequence ID" value="KAK4827995.1"/>
    <property type="molecule type" value="Genomic_DNA"/>
</dbReference>
<organism evidence="1 2">
    <name type="scientific">Mycteria americana</name>
    <name type="common">Wood stork</name>
    <dbReference type="NCBI Taxonomy" id="33587"/>
    <lineage>
        <taxon>Eukaryota</taxon>
        <taxon>Metazoa</taxon>
        <taxon>Chordata</taxon>
        <taxon>Craniata</taxon>
        <taxon>Vertebrata</taxon>
        <taxon>Euteleostomi</taxon>
        <taxon>Archelosauria</taxon>
        <taxon>Archosauria</taxon>
        <taxon>Dinosauria</taxon>
        <taxon>Saurischia</taxon>
        <taxon>Theropoda</taxon>
        <taxon>Coelurosauria</taxon>
        <taxon>Aves</taxon>
        <taxon>Neognathae</taxon>
        <taxon>Neoaves</taxon>
        <taxon>Aequornithes</taxon>
        <taxon>Ciconiiformes</taxon>
        <taxon>Ciconiidae</taxon>
        <taxon>Mycteria</taxon>
    </lineage>
</organism>
<sequence length="98" mass="11538">MGFVRTLLNGQKYAHFISILLRKKFFTVRTINHWNNLPRYVVESPQLEVFKVWLDMVLDVSVMKGLEHLTYAERLREQGLFSLEKRRLGGGSHQCMDV</sequence>
<dbReference type="Proteomes" id="UP001333110">
    <property type="component" value="Unassembled WGS sequence"/>
</dbReference>